<dbReference type="RefSeq" id="WP_286291844.1">
    <property type="nucleotide sequence ID" value="NZ_AP024718.1"/>
</dbReference>
<organism evidence="2 3">
    <name type="scientific">Methylomarinovum tepidoasis</name>
    <dbReference type="NCBI Taxonomy" id="2840183"/>
    <lineage>
        <taxon>Bacteria</taxon>
        <taxon>Pseudomonadati</taxon>
        <taxon>Pseudomonadota</taxon>
        <taxon>Gammaproteobacteria</taxon>
        <taxon>Methylococcales</taxon>
        <taxon>Methylothermaceae</taxon>
        <taxon>Methylomarinovum</taxon>
    </lineage>
</organism>
<dbReference type="AlphaFoldDB" id="A0AAU9CT03"/>
<evidence type="ECO:0008006" key="4">
    <source>
        <dbReference type="Google" id="ProtNLM"/>
    </source>
</evidence>
<name>A0AAU9CT03_9GAMM</name>
<evidence type="ECO:0000313" key="3">
    <source>
        <dbReference type="Proteomes" id="UP001321450"/>
    </source>
</evidence>
<keyword evidence="1" id="KW-0732">Signal</keyword>
<dbReference type="EMBL" id="AP024718">
    <property type="protein sequence ID" value="BCX89493.1"/>
    <property type="molecule type" value="Genomic_DNA"/>
</dbReference>
<accession>A0AAU9CT03</accession>
<protein>
    <recommendedName>
        <fullName evidence="4">DUF2490 domain-containing protein</fullName>
    </recommendedName>
</protein>
<evidence type="ECO:0000256" key="1">
    <source>
        <dbReference type="SAM" id="SignalP"/>
    </source>
</evidence>
<dbReference type="InterPro" id="IPR019619">
    <property type="entry name" value="DUF2490"/>
</dbReference>
<feature type="signal peptide" evidence="1">
    <location>
        <begin position="1"/>
        <end position="19"/>
    </location>
</feature>
<proteinExistence type="predicted"/>
<dbReference type="KEGG" id="meiy:MIN45_P1866"/>
<gene>
    <name evidence="2" type="ORF">MIN45_P1866</name>
</gene>
<reference evidence="3" key="1">
    <citation type="journal article" date="2024" name="Int. J. Syst. Evol. Microbiol.">
        <title>Methylomarinovum tepidoasis sp. nov., a moderately thermophilic methanotroph of the family Methylothermaceae isolated from a deep-sea hydrothermal field.</title>
        <authorList>
            <person name="Hirayama H."/>
            <person name="Takaki Y."/>
            <person name="Abe M."/>
            <person name="Miyazaki M."/>
            <person name="Uematsu K."/>
            <person name="Matsui Y."/>
            <person name="Takai K."/>
        </authorList>
    </citation>
    <scope>NUCLEOTIDE SEQUENCE [LARGE SCALE GENOMIC DNA]</scope>
    <source>
        <strain evidence="3">IN45</strain>
    </source>
</reference>
<evidence type="ECO:0000313" key="2">
    <source>
        <dbReference type="EMBL" id="BCX89493.1"/>
    </source>
</evidence>
<sequence>MRKSLGAILLGLAALPALAADNAFFGWYGFSLQGGLSALSPKLEKFSWSFLNQARLSHTPQPLFAGKANKLTENLLFIQFNYHVNDQLHLGLGYTRDWLDHFNENRAYEEIGWHSRMADWGRLTTRTRLEQRVNDKLDSNDMGLRVRELAQWSHPVPGWEQVGFILNDEVMWYLNSSAWRSDGFAENRAFAGFDIPLADKTKLTVGYMNQFVRKGTSKTSQLNHILFVNIGFHL</sequence>
<dbReference type="Pfam" id="PF10677">
    <property type="entry name" value="DUF2490"/>
    <property type="match status" value="1"/>
</dbReference>
<dbReference type="Proteomes" id="UP001321450">
    <property type="component" value="Chromosome"/>
</dbReference>
<feature type="chain" id="PRO_5043795900" description="DUF2490 domain-containing protein" evidence="1">
    <location>
        <begin position="20"/>
        <end position="234"/>
    </location>
</feature>
<keyword evidence="3" id="KW-1185">Reference proteome</keyword>